<protein>
    <submittedName>
        <fullName evidence="5">Ankyrin</fullName>
    </submittedName>
</protein>
<proteinExistence type="predicted"/>
<dbReference type="PROSITE" id="PS50297">
    <property type="entry name" value="ANK_REP_REGION"/>
    <property type="match status" value="1"/>
</dbReference>
<dbReference type="OrthoDB" id="539213at2759"/>
<evidence type="ECO:0000256" key="4">
    <source>
        <dbReference type="SAM" id="MobiDB-lite"/>
    </source>
</evidence>
<name>A0A6A6ESI9_9PEZI</name>
<sequence length="142" mass="15552">ILKFGADPAARDDCGSTALHWAAWGGHAEIENQRYNYDGDINDDDCTFSRQTLTSPLHEEVIKTLIEKGGLALINARNSQGCAPLHWVAGAGSVGMIRFLLRNGADPEIRDTDGRSPLDRARTTGDETMLQEFQRHTSSANI</sequence>
<dbReference type="Pfam" id="PF13857">
    <property type="entry name" value="Ank_5"/>
    <property type="match status" value="1"/>
</dbReference>
<gene>
    <name evidence="5" type="ORF">K469DRAFT_543568</name>
</gene>
<dbReference type="Pfam" id="PF13637">
    <property type="entry name" value="Ank_4"/>
    <property type="match status" value="1"/>
</dbReference>
<dbReference type="InterPro" id="IPR050776">
    <property type="entry name" value="Ank_Repeat/CDKN_Inhibitor"/>
</dbReference>
<dbReference type="Proteomes" id="UP000800200">
    <property type="component" value="Unassembled WGS sequence"/>
</dbReference>
<feature type="non-terminal residue" evidence="5">
    <location>
        <position position="1"/>
    </location>
</feature>
<dbReference type="AlphaFoldDB" id="A0A6A6ESI9"/>
<evidence type="ECO:0000256" key="2">
    <source>
        <dbReference type="ARBA" id="ARBA00023043"/>
    </source>
</evidence>
<keyword evidence="1" id="KW-0677">Repeat</keyword>
<evidence type="ECO:0000313" key="6">
    <source>
        <dbReference type="Proteomes" id="UP000800200"/>
    </source>
</evidence>
<dbReference type="InterPro" id="IPR036770">
    <property type="entry name" value="Ankyrin_rpt-contain_sf"/>
</dbReference>
<dbReference type="PANTHER" id="PTHR24201:SF16">
    <property type="entry name" value="ANKYRIN-1-LIKE-RELATED"/>
    <property type="match status" value="1"/>
</dbReference>
<dbReference type="GO" id="GO:0005634">
    <property type="term" value="C:nucleus"/>
    <property type="evidence" value="ECO:0007669"/>
    <property type="project" value="TreeGrafter"/>
</dbReference>
<organism evidence="5 6">
    <name type="scientific">Zopfia rhizophila CBS 207.26</name>
    <dbReference type="NCBI Taxonomy" id="1314779"/>
    <lineage>
        <taxon>Eukaryota</taxon>
        <taxon>Fungi</taxon>
        <taxon>Dikarya</taxon>
        <taxon>Ascomycota</taxon>
        <taxon>Pezizomycotina</taxon>
        <taxon>Dothideomycetes</taxon>
        <taxon>Dothideomycetes incertae sedis</taxon>
        <taxon>Zopfiaceae</taxon>
        <taxon>Zopfia</taxon>
    </lineage>
</organism>
<evidence type="ECO:0000256" key="3">
    <source>
        <dbReference type="PROSITE-ProRule" id="PRU00023"/>
    </source>
</evidence>
<dbReference type="InterPro" id="IPR002110">
    <property type="entry name" value="Ankyrin_rpt"/>
</dbReference>
<feature type="region of interest" description="Disordered" evidence="4">
    <location>
        <begin position="108"/>
        <end position="142"/>
    </location>
</feature>
<keyword evidence="2 3" id="KW-0040">ANK repeat</keyword>
<evidence type="ECO:0000256" key="1">
    <source>
        <dbReference type="ARBA" id="ARBA00022737"/>
    </source>
</evidence>
<dbReference type="SUPFAM" id="SSF48403">
    <property type="entry name" value="Ankyrin repeat"/>
    <property type="match status" value="1"/>
</dbReference>
<dbReference type="PRINTS" id="PR01415">
    <property type="entry name" value="ANKYRIN"/>
</dbReference>
<reference evidence="5" key="1">
    <citation type="journal article" date="2020" name="Stud. Mycol.">
        <title>101 Dothideomycetes genomes: a test case for predicting lifestyles and emergence of pathogens.</title>
        <authorList>
            <person name="Haridas S."/>
            <person name="Albert R."/>
            <person name="Binder M."/>
            <person name="Bloem J."/>
            <person name="Labutti K."/>
            <person name="Salamov A."/>
            <person name="Andreopoulos B."/>
            <person name="Baker S."/>
            <person name="Barry K."/>
            <person name="Bills G."/>
            <person name="Bluhm B."/>
            <person name="Cannon C."/>
            <person name="Castanera R."/>
            <person name="Culley D."/>
            <person name="Daum C."/>
            <person name="Ezra D."/>
            <person name="Gonzalez J."/>
            <person name="Henrissat B."/>
            <person name="Kuo A."/>
            <person name="Liang C."/>
            <person name="Lipzen A."/>
            <person name="Lutzoni F."/>
            <person name="Magnuson J."/>
            <person name="Mondo S."/>
            <person name="Nolan M."/>
            <person name="Ohm R."/>
            <person name="Pangilinan J."/>
            <person name="Park H.-J."/>
            <person name="Ramirez L."/>
            <person name="Alfaro M."/>
            <person name="Sun H."/>
            <person name="Tritt A."/>
            <person name="Yoshinaga Y."/>
            <person name="Zwiers L.-H."/>
            <person name="Turgeon B."/>
            <person name="Goodwin S."/>
            <person name="Spatafora J."/>
            <person name="Crous P."/>
            <person name="Grigoriev I."/>
        </authorList>
    </citation>
    <scope>NUCLEOTIDE SEQUENCE</scope>
    <source>
        <strain evidence="5">CBS 207.26</strain>
    </source>
</reference>
<accession>A0A6A6ESI9</accession>
<evidence type="ECO:0000313" key="5">
    <source>
        <dbReference type="EMBL" id="KAF2195117.1"/>
    </source>
</evidence>
<dbReference type="PANTHER" id="PTHR24201">
    <property type="entry name" value="ANK_REP_REGION DOMAIN-CONTAINING PROTEIN"/>
    <property type="match status" value="1"/>
</dbReference>
<dbReference type="SMART" id="SM00248">
    <property type="entry name" value="ANK"/>
    <property type="match status" value="3"/>
</dbReference>
<dbReference type="Gene3D" id="1.25.40.20">
    <property type="entry name" value="Ankyrin repeat-containing domain"/>
    <property type="match status" value="1"/>
</dbReference>
<keyword evidence="6" id="KW-1185">Reference proteome</keyword>
<feature type="compositionally biased region" description="Basic and acidic residues" evidence="4">
    <location>
        <begin position="108"/>
        <end position="125"/>
    </location>
</feature>
<dbReference type="EMBL" id="ML994610">
    <property type="protein sequence ID" value="KAF2195117.1"/>
    <property type="molecule type" value="Genomic_DNA"/>
</dbReference>
<feature type="repeat" description="ANK" evidence="3">
    <location>
        <begin position="80"/>
        <end position="112"/>
    </location>
</feature>
<dbReference type="PROSITE" id="PS50088">
    <property type="entry name" value="ANK_REPEAT"/>
    <property type="match status" value="1"/>
</dbReference>